<evidence type="ECO:0000256" key="2">
    <source>
        <dbReference type="ARBA" id="ARBA00022670"/>
    </source>
</evidence>
<dbReference type="InterPro" id="IPR029058">
    <property type="entry name" value="AB_hydrolase_fold"/>
</dbReference>
<evidence type="ECO:0000256" key="6">
    <source>
        <dbReference type="SAM" id="SignalP"/>
    </source>
</evidence>
<protein>
    <submittedName>
        <fullName evidence="7">Uncharacterized protein</fullName>
    </submittedName>
</protein>
<evidence type="ECO:0000256" key="3">
    <source>
        <dbReference type="ARBA" id="ARBA00022729"/>
    </source>
</evidence>
<evidence type="ECO:0000256" key="4">
    <source>
        <dbReference type="ARBA" id="ARBA00022801"/>
    </source>
</evidence>
<dbReference type="PANTHER" id="PTHR11010:SF117">
    <property type="entry name" value="SERINE PROTEASE 16"/>
    <property type="match status" value="1"/>
</dbReference>
<reference evidence="7" key="1">
    <citation type="submission" date="2020-01" db="EMBL/GenBank/DDBJ databases">
        <title>Genome Sequencing of Three Apophysomyces-Like Fungal Strains Confirms a Novel Fungal Genus in the Mucoromycota with divergent Burkholderia-like Endosymbiotic Bacteria.</title>
        <authorList>
            <person name="Stajich J.E."/>
            <person name="Macias A.M."/>
            <person name="Carter-House D."/>
            <person name="Lovett B."/>
            <person name="Kasson L.R."/>
            <person name="Berry K."/>
            <person name="Grigoriev I."/>
            <person name="Chang Y."/>
            <person name="Spatafora J."/>
            <person name="Kasson M.T."/>
        </authorList>
    </citation>
    <scope>NUCLEOTIDE SEQUENCE</scope>
    <source>
        <strain evidence="7">NRRL A-21654</strain>
    </source>
</reference>
<name>A0A8H7BMV8_9FUNG</name>
<dbReference type="AlphaFoldDB" id="A0A8H7BMV8"/>
<keyword evidence="4" id="KW-0378">Hydrolase</keyword>
<dbReference type="SUPFAM" id="SSF53474">
    <property type="entry name" value="alpha/beta-Hydrolases"/>
    <property type="match status" value="1"/>
</dbReference>
<organism evidence="7 8">
    <name type="scientific">Apophysomyces ossiformis</name>
    <dbReference type="NCBI Taxonomy" id="679940"/>
    <lineage>
        <taxon>Eukaryota</taxon>
        <taxon>Fungi</taxon>
        <taxon>Fungi incertae sedis</taxon>
        <taxon>Mucoromycota</taxon>
        <taxon>Mucoromycotina</taxon>
        <taxon>Mucoromycetes</taxon>
        <taxon>Mucorales</taxon>
        <taxon>Mucorineae</taxon>
        <taxon>Mucoraceae</taxon>
        <taxon>Apophysomyces</taxon>
    </lineage>
</organism>
<evidence type="ECO:0000313" key="7">
    <source>
        <dbReference type="EMBL" id="KAF7726481.1"/>
    </source>
</evidence>
<dbReference type="OrthoDB" id="1735038at2759"/>
<dbReference type="Pfam" id="PF05577">
    <property type="entry name" value="Peptidase_S28"/>
    <property type="match status" value="1"/>
</dbReference>
<comment type="similarity">
    <text evidence="1">Belongs to the peptidase S28 family.</text>
</comment>
<dbReference type="GO" id="GO:0070008">
    <property type="term" value="F:serine-type exopeptidase activity"/>
    <property type="evidence" value="ECO:0007669"/>
    <property type="project" value="InterPro"/>
</dbReference>
<dbReference type="GO" id="GO:0006508">
    <property type="term" value="P:proteolysis"/>
    <property type="evidence" value="ECO:0007669"/>
    <property type="project" value="UniProtKB-KW"/>
</dbReference>
<evidence type="ECO:0000256" key="1">
    <source>
        <dbReference type="ARBA" id="ARBA00011079"/>
    </source>
</evidence>
<accession>A0A8H7BMV8</accession>
<proteinExistence type="inferred from homology"/>
<gene>
    <name evidence="7" type="ORF">EC973_008716</name>
</gene>
<keyword evidence="3 6" id="KW-0732">Signal</keyword>
<keyword evidence="8" id="KW-1185">Reference proteome</keyword>
<sequence length="500" mass="57206">MQVHLWGVWLLVSTLVAACNAMVYPLSRQTMIEMQIKSIQKSMKRPAESHGPYYFNQLIDHSDPQSKTFKQRFWANTEWYKPGGPVVQSVANEQIQVYCPGEQDASVFGVYGTNNMSMALLAKELQGIIVIIEHRFYGQSLPAPDFSAESLKTLNTKDALADLAYFIQHVKMPALRTPLPPPPKTKWIMYGGSYSGALAAWMRYKYSDIVFATIPASAPVEAQYDFYQYFEPIRKYGPKKCIRAIESVIQYVDRILFGSSEYRKQQLKAQFGLEGLQYDDDFASTLTTPLGYWQGMSPFSNPFKDEFCTIFDEATGLQGYVDAFGQFIRRYVQKTCQGYPVETCLGTHDPSSPVYTNVSDPSRSWMWQTCTEYAYWQVSPPQGLPSLVSRKLDQNYYERMCPLFFGAHNIPARPITQEIDQVYGGWNMNISKAIFIDGEWDPWRMLSVQSPNAPDRSSWDQKDVHYVILPKSVHCWVSSFYNKHCNIPALLIVIHLGCLR</sequence>
<dbReference type="InterPro" id="IPR008758">
    <property type="entry name" value="Peptidase_S28"/>
</dbReference>
<evidence type="ECO:0000313" key="8">
    <source>
        <dbReference type="Proteomes" id="UP000605846"/>
    </source>
</evidence>
<keyword evidence="5" id="KW-0325">Glycoprotein</keyword>
<feature type="chain" id="PRO_5034142943" evidence="6">
    <location>
        <begin position="22"/>
        <end position="500"/>
    </location>
</feature>
<dbReference type="GO" id="GO:0008239">
    <property type="term" value="F:dipeptidyl-peptidase activity"/>
    <property type="evidence" value="ECO:0007669"/>
    <property type="project" value="TreeGrafter"/>
</dbReference>
<dbReference type="Proteomes" id="UP000605846">
    <property type="component" value="Unassembled WGS sequence"/>
</dbReference>
<keyword evidence="2" id="KW-0645">Protease</keyword>
<dbReference type="Gene3D" id="3.40.50.1820">
    <property type="entry name" value="alpha/beta hydrolase"/>
    <property type="match status" value="2"/>
</dbReference>
<comment type="caution">
    <text evidence="7">The sequence shown here is derived from an EMBL/GenBank/DDBJ whole genome shotgun (WGS) entry which is preliminary data.</text>
</comment>
<evidence type="ECO:0000256" key="5">
    <source>
        <dbReference type="ARBA" id="ARBA00023180"/>
    </source>
</evidence>
<dbReference type="PANTHER" id="PTHR11010">
    <property type="entry name" value="PROTEASE S28 PRO-X CARBOXYPEPTIDASE-RELATED"/>
    <property type="match status" value="1"/>
</dbReference>
<dbReference type="EMBL" id="JABAYA010000078">
    <property type="protein sequence ID" value="KAF7726481.1"/>
    <property type="molecule type" value="Genomic_DNA"/>
</dbReference>
<feature type="signal peptide" evidence="6">
    <location>
        <begin position="1"/>
        <end position="21"/>
    </location>
</feature>